<gene>
    <name evidence="2" type="ORF">L210DRAFT_2455275</name>
</gene>
<evidence type="ECO:0008006" key="4">
    <source>
        <dbReference type="Google" id="ProtNLM"/>
    </source>
</evidence>
<feature type="signal peptide" evidence="1">
    <location>
        <begin position="1"/>
        <end position="29"/>
    </location>
</feature>
<protein>
    <recommendedName>
        <fullName evidence="4">Secreted protein</fullName>
    </recommendedName>
</protein>
<reference evidence="2" key="1">
    <citation type="submission" date="2019-10" db="EMBL/GenBank/DDBJ databases">
        <authorList>
            <consortium name="DOE Joint Genome Institute"/>
            <person name="Kuo A."/>
            <person name="Miyauchi S."/>
            <person name="Kiss E."/>
            <person name="Drula E."/>
            <person name="Kohler A."/>
            <person name="Sanchez-Garcia M."/>
            <person name="Andreopoulos B."/>
            <person name="Barry K.W."/>
            <person name="Bonito G."/>
            <person name="Buee M."/>
            <person name="Carver A."/>
            <person name="Chen C."/>
            <person name="Cichocki N."/>
            <person name="Clum A."/>
            <person name="Culley D."/>
            <person name="Crous P.W."/>
            <person name="Fauchery L."/>
            <person name="Girlanda M."/>
            <person name="Hayes R."/>
            <person name="Keri Z."/>
            <person name="LaButti K."/>
            <person name="Lipzen A."/>
            <person name="Lombard V."/>
            <person name="Magnuson J."/>
            <person name="Maillard F."/>
            <person name="Morin E."/>
            <person name="Murat C."/>
            <person name="Nolan M."/>
            <person name="Ohm R."/>
            <person name="Pangilinan J."/>
            <person name="Pereira M."/>
            <person name="Perotto S."/>
            <person name="Peter M."/>
            <person name="Riley R."/>
            <person name="Sitrit Y."/>
            <person name="Stielow B."/>
            <person name="Szollosi G."/>
            <person name="Zifcakova L."/>
            <person name="Stursova M."/>
            <person name="Spatafora J.W."/>
            <person name="Tedersoo L."/>
            <person name="Vaario L.-M."/>
            <person name="Yamada A."/>
            <person name="Yan M."/>
            <person name="Wang P."/>
            <person name="Xu J."/>
            <person name="Bruns T."/>
            <person name="Baldrian P."/>
            <person name="Vilgalys R."/>
            <person name="Henrissat B."/>
            <person name="Grigoriev I.V."/>
            <person name="Hibbett D."/>
            <person name="Nagy L.G."/>
            <person name="Martin F.M."/>
        </authorList>
    </citation>
    <scope>NUCLEOTIDE SEQUENCE</scope>
    <source>
        <strain evidence="2">BED1</strain>
    </source>
</reference>
<name>A0AAD4BPU9_BOLED</name>
<feature type="chain" id="PRO_5042218285" description="Secreted protein" evidence="1">
    <location>
        <begin position="30"/>
        <end position="164"/>
    </location>
</feature>
<organism evidence="2 3">
    <name type="scientific">Boletus edulis BED1</name>
    <dbReference type="NCBI Taxonomy" id="1328754"/>
    <lineage>
        <taxon>Eukaryota</taxon>
        <taxon>Fungi</taxon>
        <taxon>Dikarya</taxon>
        <taxon>Basidiomycota</taxon>
        <taxon>Agaricomycotina</taxon>
        <taxon>Agaricomycetes</taxon>
        <taxon>Agaricomycetidae</taxon>
        <taxon>Boletales</taxon>
        <taxon>Boletineae</taxon>
        <taxon>Boletaceae</taxon>
        <taxon>Boletoideae</taxon>
        <taxon>Boletus</taxon>
    </lineage>
</organism>
<comment type="caution">
    <text evidence="2">The sequence shown here is derived from an EMBL/GenBank/DDBJ whole genome shotgun (WGS) entry which is preliminary data.</text>
</comment>
<dbReference type="EMBL" id="WHUW01000021">
    <property type="protein sequence ID" value="KAF8436499.1"/>
    <property type="molecule type" value="Genomic_DNA"/>
</dbReference>
<evidence type="ECO:0000313" key="2">
    <source>
        <dbReference type="EMBL" id="KAF8436499.1"/>
    </source>
</evidence>
<sequence length="164" mass="18190">MQSSSGFTFSKFLLVTLVVLMAWTAVVQGAAISSKRVRTGVVDFAEKNGLSRRVDPPVDDLWYTMAASKREEVLAGRDDDLPRLVDAPVDVTARWYTTIEHSAPTERDLSRRQETESMISDAWYVLVDSDTETGKTEGSDLSARLVNSPVGDRELWYSLAAESV</sequence>
<dbReference type="AlphaFoldDB" id="A0AAD4BPU9"/>
<reference evidence="2" key="2">
    <citation type="journal article" date="2020" name="Nat. Commun.">
        <title>Large-scale genome sequencing of mycorrhizal fungi provides insights into the early evolution of symbiotic traits.</title>
        <authorList>
            <person name="Miyauchi S."/>
            <person name="Kiss E."/>
            <person name="Kuo A."/>
            <person name="Drula E."/>
            <person name="Kohler A."/>
            <person name="Sanchez-Garcia M."/>
            <person name="Morin E."/>
            <person name="Andreopoulos B."/>
            <person name="Barry K.W."/>
            <person name="Bonito G."/>
            <person name="Buee M."/>
            <person name="Carver A."/>
            <person name="Chen C."/>
            <person name="Cichocki N."/>
            <person name="Clum A."/>
            <person name="Culley D."/>
            <person name="Crous P.W."/>
            <person name="Fauchery L."/>
            <person name="Girlanda M."/>
            <person name="Hayes R.D."/>
            <person name="Keri Z."/>
            <person name="LaButti K."/>
            <person name="Lipzen A."/>
            <person name="Lombard V."/>
            <person name="Magnuson J."/>
            <person name="Maillard F."/>
            <person name="Murat C."/>
            <person name="Nolan M."/>
            <person name="Ohm R.A."/>
            <person name="Pangilinan J."/>
            <person name="Pereira M.F."/>
            <person name="Perotto S."/>
            <person name="Peter M."/>
            <person name="Pfister S."/>
            <person name="Riley R."/>
            <person name="Sitrit Y."/>
            <person name="Stielow J.B."/>
            <person name="Szollosi G."/>
            <person name="Zifcakova L."/>
            <person name="Stursova M."/>
            <person name="Spatafora J.W."/>
            <person name="Tedersoo L."/>
            <person name="Vaario L.M."/>
            <person name="Yamada A."/>
            <person name="Yan M."/>
            <person name="Wang P."/>
            <person name="Xu J."/>
            <person name="Bruns T."/>
            <person name="Baldrian P."/>
            <person name="Vilgalys R."/>
            <person name="Dunand C."/>
            <person name="Henrissat B."/>
            <person name="Grigoriev I.V."/>
            <person name="Hibbett D."/>
            <person name="Nagy L.G."/>
            <person name="Martin F.M."/>
        </authorList>
    </citation>
    <scope>NUCLEOTIDE SEQUENCE</scope>
    <source>
        <strain evidence="2">BED1</strain>
    </source>
</reference>
<accession>A0AAD4BPU9</accession>
<evidence type="ECO:0000313" key="3">
    <source>
        <dbReference type="Proteomes" id="UP001194468"/>
    </source>
</evidence>
<keyword evidence="3" id="KW-1185">Reference proteome</keyword>
<keyword evidence="1" id="KW-0732">Signal</keyword>
<proteinExistence type="predicted"/>
<evidence type="ECO:0000256" key="1">
    <source>
        <dbReference type="SAM" id="SignalP"/>
    </source>
</evidence>
<dbReference type="Proteomes" id="UP001194468">
    <property type="component" value="Unassembled WGS sequence"/>
</dbReference>